<evidence type="ECO:0000313" key="3">
    <source>
        <dbReference type="Proteomes" id="UP000823399"/>
    </source>
</evidence>
<keyword evidence="3" id="KW-1185">Reference proteome</keyword>
<dbReference type="GeneID" id="64696958"/>
<proteinExistence type="predicted"/>
<accession>A0A9P7EQ02</accession>
<dbReference type="OrthoDB" id="3232711at2759"/>
<reference evidence="2" key="1">
    <citation type="journal article" date="2020" name="New Phytol.">
        <title>Comparative genomics reveals dynamic genome evolution in host specialist ectomycorrhizal fungi.</title>
        <authorList>
            <person name="Lofgren L.A."/>
            <person name="Nguyen N.H."/>
            <person name="Vilgalys R."/>
            <person name="Ruytinx J."/>
            <person name="Liao H.L."/>
            <person name="Branco S."/>
            <person name="Kuo A."/>
            <person name="LaButti K."/>
            <person name="Lipzen A."/>
            <person name="Andreopoulos W."/>
            <person name="Pangilinan J."/>
            <person name="Riley R."/>
            <person name="Hundley H."/>
            <person name="Na H."/>
            <person name="Barry K."/>
            <person name="Grigoriev I.V."/>
            <person name="Stajich J.E."/>
            <person name="Kennedy P.G."/>
        </authorList>
    </citation>
    <scope>NUCLEOTIDE SEQUENCE</scope>
    <source>
        <strain evidence="2">FC423</strain>
    </source>
</reference>
<evidence type="ECO:0000256" key="1">
    <source>
        <dbReference type="SAM" id="MobiDB-lite"/>
    </source>
</evidence>
<dbReference type="EMBL" id="JABBWM010000479">
    <property type="protein sequence ID" value="KAG2080852.1"/>
    <property type="molecule type" value="Genomic_DNA"/>
</dbReference>
<protein>
    <submittedName>
        <fullName evidence="2">Uncharacterized protein</fullName>
    </submittedName>
</protein>
<dbReference type="RefSeq" id="XP_041284180.1">
    <property type="nucleotide sequence ID" value="XM_041434699.1"/>
</dbReference>
<evidence type="ECO:0000313" key="2">
    <source>
        <dbReference type="EMBL" id="KAG2080852.1"/>
    </source>
</evidence>
<dbReference type="Proteomes" id="UP000823399">
    <property type="component" value="Unassembled WGS sequence"/>
</dbReference>
<organism evidence="2 3">
    <name type="scientific">Suillus discolor</name>
    <dbReference type="NCBI Taxonomy" id="1912936"/>
    <lineage>
        <taxon>Eukaryota</taxon>
        <taxon>Fungi</taxon>
        <taxon>Dikarya</taxon>
        <taxon>Basidiomycota</taxon>
        <taxon>Agaricomycotina</taxon>
        <taxon>Agaricomycetes</taxon>
        <taxon>Agaricomycetidae</taxon>
        <taxon>Boletales</taxon>
        <taxon>Suillineae</taxon>
        <taxon>Suillaceae</taxon>
        <taxon>Suillus</taxon>
    </lineage>
</organism>
<feature type="region of interest" description="Disordered" evidence="1">
    <location>
        <begin position="1"/>
        <end position="20"/>
    </location>
</feature>
<dbReference type="AlphaFoldDB" id="A0A9P7EQ02"/>
<sequence>MDRNQVKAGGSSMPYQDRELHQLSVDKEVTEENRYGQGSDRLAWFWRVNNGHDLKEDVWMVYRVNWLKAKARWQRWEEELRLVQHEMGWTVLLWGRFALDAENSFKTS</sequence>
<name>A0A9P7EQ02_9AGAM</name>
<comment type="caution">
    <text evidence="2">The sequence shown here is derived from an EMBL/GenBank/DDBJ whole genome shotgun (WGS) entry which is preliminary data.</text>
</comment>
<gene>
    <name evidence="2" type="ORF">F5147DRAFT_661084</name>
</gene>